<dbReference type="InterPro" id="IPR039426">
    <property type="entry name" value="TonB-dep_rcpt-like"/>
</dbReference>
<keyword evidence="8 11" id="KW-0472">Membrane</keyword>
<dbReference type="Gene3D" id="2.40.170.20">
    <property type="entry name" value="TonB-dependent receptor, beta-barrel domain"/>
    <property type="match status" value="1"/>
</dbReference>
<evidence type="ECO:0000256" key="4">
    <source>
        <dbReference type="ARBA" id="ARBA00022452"/>
    </source>
</evidence>
<evidence type="ECO:0000256" key="5">
    <source>
        <dbReference type="ARBA" id="ARBA00022692"/>
    </source>
</evidence>
<evidence type="ECO:0000259" key="15">
    <source>
        <dbReference type="Pfam" id="PF07715"/>
    </source>
</evidence>
<dbReference type="Pfam" id="PF07715">
    <property type="entry name" value="Plug"/>
    <property type="match status" value="1"/>
</dbReference>
<evidence type="ECO:0000256" key="11">
    <source>
        <dbReference type="PROSITE-ProRule" id="PRU01360"/>
    </source>
</evidence>
<reference evidence="16" key="1">
    <citation type="submission" date="2009-08" db="EMBL/GenBank/DDBJ databases">
        <authorList>
            <consortium name="US DOE Joint Genome Institute"/>
            <person name="Lucas S."/>
            <person name="Copeland A."/>
            <person name="Lapidus A."/>
            <person name="Glavina del Rio T."/>
            <person name="Dalin E."/>
            <person name="Tice H."/>
            <person name="Bruce D."/>
            <person name="Barry K."/>
            <person name="Pitluck S."/>
            <person name="Lowry S."/>
            <person name="Larimer F."/>
            <person name="Land M."/>
            <person name="Hauser L."/>
            <person name="Kyrpides N."/>
            <person name="Ivanova N."/>
            <person name="McMahon K.D."/>
            <person name="Hugenholtz P."/>
        </authorList>
    </citation>
    <scope>NUCLEOTIDE SEQUENCE</scope>
    <source>
        <strain evidence="16">UW-1</strain>
    </source>
</reference>
<evidence type="ECO:0000256" key="2">
    <source>
        <dbReference type="ARBA" id="ARBA00009810"/>
    </source>
</evidence>
<feature type="signal peptide" evidence="13">
    <location>
        <begin position="1"/>
        <end position="24"/>
    </location>
</feature>
<comment type="similarity">
    <text evidence="2 11 12">Belongs to the TonB-dependent receptor family.</text>
</comment>
<evidence type="ECO:0000256" key="13">
    <source>
        <dbReference type="SAM" id="SignalP"/>
    </source>
</evidence>
<evidence type="ECO:0000256" key="6">
    <source>
        <dbReference type="ARBA" id="ARBA00022729"/>
    </source>
</evidence>
<reference evidence="16" key="2">
    <citation type="submission" date="2009-09" db="EMBL/GenBank/DDBJ databases">
        <title>Complete sequence of chromosome of Candidatus Accumulibacter phosphatis clade IIA str. UW-1.</title>
        <authorList>
            <consortium name="US DOE Joint Genome Institute"/>
            <person name="Martin H.G."/>
            <person name="Ivanova N."/>
            <person name="Kunin V."/>
            <person name="Warnecke F."/>
            <person name="Barry K."/>
            <person name="He S."/>
            <person name="Salamov A."/>
            <person name="Szeto E."/>
            <person name="Dalin E."/>
            <person name="Pangilinan J.L."/>
            <person name="Lapidus A."/>
            <person name="Lowry S."/>
            <person name="Kyrpides N.C."/>
            <person name="McMahon K.D."/>
            <person name="Hugenholtz P."/>
        </authorList>
    </citation>
    <scope>NUCLEOTIDE SEQUENCE [LARGE SCALE GENOMIC DNA]</scope>
    <source>
        <strain evidence="16">UW-1</strain>
    </source>
</reference>
<keyword evidence="3 11" id="KW-0813">Transport</keyword>
<accession>C7RTD7</accession>
<evidence type="ECO:0000256" key="3">
    <source>
        <dbReference type="ARBA" id="ARBA00022448"/>
    </source>
</evidence>
<dbReference type="PANTHER" id="PTHR30069">
    <property type="entry name" value="TONB-DEPENDENT OUTER MEMBRANE RECEPTOR"/>
    <property type="match status" value="1"/>
</dbReference>
<protein>
    <submittedName>
        <fullName evidence="16">TonB-dependent receptor</fullName>
    </submittedName>
</protein>
<dbReference type="EMBL" id="CP001715">
    <property type="protein sequence ID" value="ACV36070.1"/>
    <property type="molecule type" value="Genomic_DNA"/>
</dbReference>
<evidence type="ECO:0000256" key="12">
    <source>
        <dbReference type="RuleBase" id="RU003357"/>
    </source>
</evidence>
<dbReference type="AlphaFoldDB" id="C7RTD7"/>
<sequence precursor="true">MRPSSLACLTLSLTLTLSSVPASADDREDPPDISLEALLGVEVTSASRKTERLHEVAAAVFVISREDIERSGATNIPQALRLAPAVEVAGLANNRWAVSVRGFNNRFGNKLLVLMDGRSIYSPLFSGVLWEYEDTLLEDIDRIEVIRGPGAAMWGANAVNGVINIITRRARDTQGNLLVAGAGSEERVFGAFRHGGQTADGHFRVWGKAYKRDEAVDTYGHTGNDYSRAARVGFRSDWSPAANRRLTLSGQAYTAPTGDAFTVADTTSPQGVALSKRRQDGKGGHLLGRSEWTLADGSDAALQAYVEYSTMDLQGAFQEQRTTADVDFQHRIPLGERHDLIWGLGYRYSSDHIDSGGIISIAPKSSSFNLASAFVYDDITLSPETLRLMLGLRLENSSFAGFEPLPNVRLMWTPSPTQTLWGSVSRAVRIPSRAELDAQVDVAVLPPGAPGNPTPLPLVTRNVPSGDLQPETVIAYDIGFRQRFSTSLSLDITAFYNQYDDLRSAGLGDRRLTFTPAPAIIQNIFPDNSIKAHTHGFEIAVDWNPLSWWRIQPSYSALRLTTEAKNDDPISQNSARLINDSSPQQQASLRSSMSLPHRQQFDVWLRYVGKLGDRNSAFAVPAYTTLDLRYAWRPTRDFELSVVGQNLLDNSHPEFIPSLLPSQTIELQRGGYVKAKWQF</sequence>
<evidence type="ECO:0000256" key="10">
    <source>
        <dbReference type="ARBA" id="ARBA00023237"/>
    </source>
</evidence>
<keyword evidence="7 12" id="KW-0798">TonB box</keyword>
<dbReference type="GO" id="GO:0009279">
    <property type="term" value="C:cell outer membrane"/>
    <property type="evidence" value="ECO:0007669"/>
    <property type="project" value="UniProtKB-SubCell"/>
</dbReference>
<dbReference type="GO" id="GO:0044718">
    <property type="term" value="P:siderophore transmembrane transport"/>
    <property type="evidence" value="ECO:0007669"/>
    <property type="project" value="TreeGrafter"/>
</dbReference>
<comment type="subcellular location">
    <subcellularLocation>
        <location evidence="1 11">Cell outer membrane</location>
        <topology evidence="1 11">Multi-pass membrane protein</topology>
    </subcellularLocation>
</comment>
<dbReference type="STRING" id="522306.CAP2UW1_2789"/>
<dbReference type="eggNOG" id="COG4771">
    <property type="taxonomic scope" value="Bacteria"/>
</dbReference>
<dbReference type="KEGG" id="app:CAP2UW1_2789"/>
<evidence type="ECO:0000259" key="14">
    <source>
        <dbReference type="Pfam" id="PF00593"/>
    </source>
</evidence>
<feature type="chain" id="PRO_5002981872" evidence="13">
    <location>
        <begin position="25"/>
        <end position="679"/>
    </location>
</feature>
<dbReference type="HOGENOM" id="CLU_008287_16_0_4"/>
<feature type="domain" description="TonB-dependent receptor-like beta-barrel" evidence="14">
    <location>
        <begin position="203"/>
        <end position="647"/>
    </location>
</feature>
<keyword evidence="5 11" id="KW-0812">Transmembrane</keyword>
<keyword evidence="6 13" id="KW-0732">Signal</keyword>
<organism evidence="16">
    <name type="scientific">Accumulibacter regalis</name>
    <dbReference type="NCBI Taxonomy" id="522306"/>
    <lineage>
        <taxon>Bacteria</taxon>
        <taxon>Pseudomonadati</taxon>
        <taxon>Pseudomonadota</taxon>
        <taxon>Betaproteobacteria</taxon>
        <taxon>Candidatus Accumulibacter</taxon>
    </lineage>
</organism>
<evidence type="ECO:0000256" key="7">
    <source>
        <dbReference type="ARBA" id="ARBA00023077"/>
    </source>
</evidence>
<dbReference type="PROSITE" id="PS52016">
    <property type="entry name" value="TONB_DEPENDENT_REC_3"/>
    <property type="match status" value="1"/>
</dbReference>
<keyword evidence="9 16" id="KW-0675">Receptor</keyword>
<evidence type="ECO:0000256" key="8">
    <source>
        <dbReference type="ARBA" id="ARBA00023136"/>
    </source>
</evidence>
<gene>
    <name evidence="16" type="ordered locus">CAP2UW1_2789</name>
</gene>
<evidence type="ECO:0000256" key="9">
    <source>
        <dbReference type="ARBA" id="ARBA00023170"/>
    </source>
</evidence>
<dbReference type="Pfam" id="PF00593">
    <property type="entry name" value="TonB_dep_Rec_b-barrel"/>
    <property type="match status" value="1"/>
</dbReference>
<proteinExistence type="inferred from homology"/>
<keyword evidence="4 11" id="KW-1134">Transmembrane beta strand</keyword>
<dbReference type="PANTHER" id="PTHR30069:SF29">
    <property type="entry name" value="HEMOGLOBIN AND HEMOGLOBIN-HAPTOGLOBIN-BINDING PROTEIN 1-RELATED"/>
    <property type="match status" value="1"/>
</dbReference>
<feature type="domain" description="TonB-dependent receptor plug" evidence="15">
    <location>
        <begin position="54"/>
        <end position="162"/>
    </location>
</feature>
<dbReference type="SUPFAM" id="SSF56935">
    <property type="entry name" value="Porins"/>
    <property type="match status" value="1"/>
</dbReference>
<dbReference type="InterPro" id="IPR012910">
    <property type="entry name" value="Plug_dom"/>
</dbReference>
<dbReference type="InterPro" id="IPR000531">
    <property type="entry name" value="Beta-barrel_TonB"/>
</dbReference>
<keyword evidence="10 11" id="KW-0998">Cell outer membrane</keyword>
<dbReference type="InterPro" id="IPR036942">
    <property type="entry name" value="Beta-barrel_TonB_sf"/>
</dbReference>
<evidence type="ECO:0000256" key="1">
    <source>
        <dbReference type="ARBA" id="ARBA00004571"/>
    </source>
</evidence>
<name>C7RTD7_ACCRE</name>
<dbReference type="GO" id="GO:0015344">
    <property type="term" value="F:siderophore uptake transmembrane transporter activity"/>
    <property type="evidence" value="ECO:0007669"/>
    <property type="project" value="TreeGrafter"/>
</dbReference>
<dbReference type="Gene3D" id="2.170.130.10">
    <property type="entry name" value="TonB-dependent receptor, plug domain"/>
    <property type="match status" value="1"/>
</dbReference>
<evidence type="ECO:0000313" key="16">
    <source>
        <dbReference type="EMBL" id="ACV36070.1"/>
    </source>
</evidence>
<dbReference type="CDD" id="cd01347">
    <property type="entry name" value="ligand_gated_channel"/>
    <property type="match status" value="1"/>
</dbReference>
<dbReference type="InterPro" id="IPR037066">
    <property type="entry name" value="Plug_dom_sf"/>
</dbReference>